<dbReference type="RefSeq" id="XP_026278715.1">
    <property type="nucleotide sequence ID" value="XM_026422930.2"/>
</dbReference>
<name>A0A6J1SH99_FRAOC</name>
<dbReference type="KEGG" id="foc:113206713"/>
<evidence type="ECO:0000313" key="2">
    <source>
        <dbReference type="RefSeq" id="XP_026278715.1"/>
    </source>
</evidence>
<proteinExistence type="predicted"/>
<reference evidence="2" key="1">
    <citation type="submission" date="2025-08" db="UniProtKB">
        <authorList>
            <consortium name="RefSeq"/>
        </authorList>
    </citation>
    <scope>IDENTIFICATION</scope>
    <source>
        <tissue evidence="2">Whole organism</tissue>
    </source>
</reference>
<dbReference type="Proteomes" id="UP000504606">
    <property type="component" value="Unplaced"/>
</dbReference>
<dbReference type="AlphaFoldDB" id="A0A6J1SH99"/>
<gene>
    <name evidence="2" type="primary">LOC113206713</name>
</gene>
<dbReference type="GeneID" id="113206713"/>
<protein>
    <submittedName>
        <fullName evidence="2">Uncharacterized protein LOC113206713</fullName>
    </submittedName>
</protein>
<sequence length="441" mass="49045">MAAEKELSQSTLLTLPDVPLLRVLSHLKEAEHLVAAGRASPRLGELTRANASVWRGKDVEFHDKDVMGLLRVVPPLDTLKTTWTVDPGASKKKWSLRLPTRSVHGVPEYPRYKGIVSVGGSCASELSVWSSARTKACLASLIWELAPRLRHLEVSQLGLGLFLHYLRDARHLESLRVSGGDTHKQGSPCTCNAEPWPQQEVAAVAGLLPRLRAVSVSGVHSERDVEVLRLLLLAHRDLERLSVLASRAQSLVVAVVAALRRMHGLEDVRIDLRSKASLNCPVYWSLMVNDLAVALARQPRLRSLVLLADPRKLSLEVFREAHPAALELLVVAGDAVFCACCTYVLEREEPPDLTELVSVLQDLVRQATSPLHVVYGEMQFYCWECSQYFVENVRWRMFARHSEAETDCQLCGEAAAVAKAAVDDHKNGIKWSHRFRTIQVV</sequence>
<keyword evidence="1" id="KW-1185">Reference proteome</keyword>
<evidence type="ECO:0000313" key="1">
    <source>
        <dbReference type="Proteomes" id="UP000504606"/>
    </source>
</evidence>
<accession>A0A6J1SH99</accession>
<organism evidence="1 2">
    <name type="scientific">Frankliniella occidentalis</name>
    <name type="common">Western flower thrips</name>
    <name type="synonym">Euthrips occidentalis</name>
    <dbReference type="NCBI Taxonomy" id="133901"/>
    <lineage>
        <taxon>Eukaryota</taxon>
        <taxon>Metazoa</taxon>
        <taxon>Ecdysozoa</taxon>
        <taxon>Arthropoda</taxon>
        <taxon>Hexapoda</taxon>
        <taxon>Insecta</taxon>
        <taxon>Pterygota</taxon>
        <taxon>Neoptera</taxon>
        <taxon>Paraneoptera</taxon>
        <taxon>Thysanoptera</taxon>
        <taxon>Terebrantia</taxon>
        <taxon>Thripoidea</taxon>
        <taxon>Thripidae</taxon>
        <taxon>Frankliniella</taxon>
    </lineage>
</organism>